<name>A0ABN1EPM3_9PROT</name>
<protein>
    <submittedName>
        <fullName evidence="1">Uncharacterized protein</fullName>
    </submittedName>
</protein>
<dbReference type="RefSeq" id="WP_166934085.1">
    <property type="nucleotide sequence ID" value="NZ_BAAADD010000005.1"/>
</dbReference>
<keyword evidence="2" id="KW-1185">Reference proteome</keyword>
<reference evidence="1 2" key="1">
    <citation type="journal article" date="2019" name="Int. J. Syst. Evol. Microbiol.">
        <title>The Global Catalogue of Microorganisms (GCM) 10K type strain sequencing project: providing services to taxonomists for standard genome sequencing and annotation.</title>
        <authorList>
            <consortium name="The Broad Institute Genomics Platform"/>
            <consortium name="The Broad Institute Genome Sequencing Center for Infectious Disease"/>
            <person name="Wu L."/>
            <person name="Ma J."/>
        </authorList>
    </citation>
    <scope>NUCLEOTIDE SEQUENCE [LARGE SCALE GENOMIC DNA]</scope>
    <source>
        <strain evidence="1 2">JCM 15089</strain>
    </source>
</reference>
<dbReference type="EMBL" id="BAAADD010000005">
    <property type="protein sequence ID" value="GAA0571232.1"/>
    <property type="molecule type" value="Genomic_DNA"/>
</dbReference>
<gene>
    <name evidence="1" type="ORF">GCM10008942_19920</name>
</gene>
<proteinExistence type="predicted"/>
<evidence type="ECO:0000313" key="1">
    <source>
        <dbReference type="EMBL" id="GAA0571232.1"/>
    </source>
</evidence>
<dbReference type="Proteomes" id="UP001499951">
    <property type="component" value="Unassembled WGS sequence"/>
</dbReference>
<sequence length="446" mass="50246">MAYDTDEKLKSYLDTNQLARERMCLALLALDKRFSNVLPRHPAGGPDNGRDIEARYQNEFDAFAAVGFVNQANDSRTQKTRIRNKFGDDVKRALDQSPRPKVFVFFTNVRFTIGEIEQLTRSGLHAGFAVVDIFDRERMRIVLDNADGLAARFQYLGIPLSQAEQATFFARWGDGIQGLISAGFGRLETAIAQILFRHEATDDLDLFSVRCDLNRSYDATEIGHFRLFCTFVRRNIVRGIFCIHFGASDRTNRMRPDTKLNYLLDPPGIGSGQSFGEWIEVLEEIDQGAGDSKAAAEAAPKEDSEFKWRLLSSGGGIGQATVSTIFIKYDRGGIFQLPPTIRMLDLDGGWLIFHANRSLAEKIESIQIFANDYKIMDIQRRDFLIDSSGETPDVQVPFSEQELKDEWVAIRPANGNSTFVISFAAESPVRLFSSQQVPRPKFPEKN</sequence>
<organism evidence="1 2">
    <name type="scientific">Rhizomicrobium electricum</name>
    <dbReference type="NCBI Taxonomy" id="480070"/>
    <lineage>
        <taxon>Bacteria</taxon>
        <taxon>Pseudomonadati</taxon>
        <taxon>Pseudomonadota</taxon>
        <taxon>Alphaproteobacteria</taxon>
        <taxon>Micropepsales</taxon>
        <taxon>Micropepsaceae</taxon>
        <taxon>Rhizomicrobium</taxon>
    </lineage>
</organism>
<evidence type="ECO:0000313" key="2">
    <source>
        <dbReference type="Proteomes" id="UP001499951"/>
    </source>
</evidence>
<accession>A0ABN1EPM3</accession>
<comment type="caution">
    <text evidence="1">The sequence shown here is derived from an EMBL/GenBank/DDBJ whole genome shotgun (WGS) entry which is preliminary data.</text>
</comment>